<organism evidence="2 3">
    <name type="scientific">Thermoclostridium caenicola</name>
    <dbReference type="NCBI Taxonomy" id="659425"/>
    <lineage>
        <taxon>Bacteria</taxon>
        <taxon>Bacillati</taxon>
        <taxon>Bacillota</taxon>
        <taxon>Clostridia</taxon>
        <taxon>Eubacteriales</taxon>
        <taxon>Oscillospiraceae</taxon>
        <taxon>Thermoclostridium</taxon>
    </lineage>
</organism>
<keyword evidence="3" id="KW-1185">Reference proteome</keyword>
<dbReference type="SUPFAM" id="SSF51735">
    <property type="entry name" value="NAD(P)-binding Rossmann-fold domains"/>
    <property type="match status" value="1"/>
</dbReference>
<dbReference type="SMART" id="SM00997">
    <property type="entry name" value="AdoHcyase_NAD"/>
    <property type="match status" value="1"/>
</dbReference>
<dbReference type="Gene3D" id="3.40.50.720">
    <property type="entry name" value="NAD(P)-binding Rossmann-like Domain"/>
    <property type="match status" value="1"/>
</dbReference>
<dbReference type="OrthoDB" id="8840764at2"/>
<feature type="domain" description="S-adenosyl-L-homocysteine hydrolase NAD binding" evidence="1">
    <location>
        <begin position="128"/>
        <end position="275"/>
    </location>
</feature>
<name>A0A1M6H8U3_9FIRM</name>
<dbReference type="NCBIfam" id="NF006162">
    <property type="entry name" value="PRK08306.1"/>
    <property type="match status" value="1"/>
</dbReference>
<evidence type="ECO:0000313" key="2">
    <source>
        <dbReference type="EMBL" id="SHJ18607.1"/>
    </source>
</evidence>
<evidence type="ECO:0000259" key="1">
    <source>
        <dbReference type="SMART" id="SM00997"/>
    </source>
</evidence>
<dbReference type="InterPro" id="IPR036291">
    <property type="entry name" value="NAD(P)-bd_dom_sf"/>
</dbReference>
<dbReference type="Pfam" id="PF16924">
    <property type="entry name" value="DpaA_N"/>
    <property type="match status" value="1"/>
</dbReference>
<accession>A0A1M6H8U3</accession>
<dbReference type="Proteomes" id="UP000324781">
    <property type="component" value="Unassembled WGS sequence"/>
</dbReference>
<dbReference type="EMBL" id="FQZP01000030">
    <property type="protein sequence ID" value="SHJ18607.1"/>
    <property type="molecule type" value="Genomic_DNA"/>
</dbReference>
<evidence type="ECO:0000313" key="3">
    <source>
        <dbReference type="Proteomes" id="UP000324781"/>
    </source>
</evidence>
<reference evidence="2 3" key="1">
    <citation type="submission" date="2016-11" db="EMBL/GenBank/DDBJ databases">
        <authorList>
            <person name="Varghese N."/>
            <person name="Submissions S."/>
        </authorList>
    </citation>
    <scope>NUCLEOTIDE SEQUENCE [LARGE SCALE GENOMIC DNA]</scope>
    <source>
        <strain evidence="2 3">DSM 19027</strain>
    </source>
</reference>
<sequence length="292" mass="32142">MLRKKFAIIGGDMRNVYLADLLKKDYQYVEIYGFEKSGKPWALKSSPLDFVLEGSRVVVGGIPLLSDNGFLNMPLAKEKLCFSEFLEKIPEGAHLIAGRLTQQVKEQLEQKKVRYTDLLDREEMAVLNAAATAEGAVGILLQEMPITLLGSRILIVGYGRIGKNLARLLHGFGAEVWAAARQYADIAWIEAHGYKPVPIHHLARFVSDMDAIVNTVPALVITKDILEKVRNDCFLLDLASAPGGIDFKAAEAIGLKVRWALSLPGKVAPMTAGDIIRRTIYNILEEEGGVLS</sequence>
<dbReference type="Pfam" id="PF02826">
    <property type="entry name" value="2-Hacid_dh_C"/>
    <property type="match status" value="1"/>
</dbReference>
<gene>
    <name evidence="2" type="ORF">SAMN05444373_103020</name>
</gene>
<dbReference type="InterPro" id="IPR006140">
    <property type="entry name" value="D-isomer_DH_NAD-bd"/>
</dbReference>
<protein>
    <submittedName>
        <fullName evidence="2">Dipicolinate synthase subunit A</fullName>
    </submittedName>
</protein>
<dbReference type="GO" id="GO:0051287">
    <property type="term" value="F:NAD binding"/>
    <property type="evidence" value="ECO:0007669"/>
    <property type="project" value="InterPro"/>
</dbReference>
<dbReference type="RefSeq" id="WP_149678938.1">
    <property type="nucleotide sequence ID" value="NZ_FQZP01000030.1"/>
</dbReference>
<proteinExistence type="predicted"/>
<dbReference type="InterPro" id="IPR015878">
    <property type="entry name" value="Ado_hCys_hydrolase_NAD-bd"/>
</dbReference>
<dbReference type="InterPro" id="IPR031629">
    <property type="entry name" value="DpaA_N"/>
</dbReference>
<dbReference type="AlphaFoldDB" id="A0A1M6H8U3"/>